<feature type="domain" description="Homing endonuclease LAGLIDADG" evidence="2">
    <location>
        <begin position="49"/>
        <end position="149"/>
    </location>
</feature>
<geneLocation type="mitochondrion" evidence="3"/>
<proteinExistence type="predicted"/>
<dbReference type="InterPro" id="IPR051289">
    <property type="entry name" value="LAGLIDADG_Endonuclease"/>
</dbReference>
<protein>
    <submittedName>
        <fullName evidence="3">Intronic ORF at intron 2 of large subunit ribosomal RNA protein</fullName>
    </submittedName>
</protein>
<dbReference type="Pfam" id="PF00961">
    <property type="entry name" value="LAGLIDADG_1"/>
    <property type="match status" value="2"/>
</dbReference>
<dbReference type="EMBL" id="AB697988">
    <property type="protein sequence ID" value="BAM29324.1"/>
    <property type="molecule type" value="Genomic_DNA"/>
</dbReference>
<dbReference type="RefSeq" id="YP_006576298.1">
    <property type="nucleotide sequence ID" value="NC_018365.1"/>
</dbReference>
<gene>
    <name evidence="3" type="primary">hypothetical protein</name>
</gene>
<keyword evidence="3" id="KW-0496">Mitochondrion</keyword>
<feature type="domain" description="Homing endonuclease LAGLIDADG" evidence="2">
    <location>
        <begin position="235"/>
        <end position="337"/>
    </location>
</feature>
<dbReference type="GO" id="GO:0004519">
    <property type="term" value="F:endonuclease activity"/>
    <property type="evidence" value="ECO:0007669"/>
    <property type="project" value="InterPro"/>
</dbReference>
<dbReference type="PANTHER" id="PTHR36181:SF3">
    <property type="entry name" value="INTRON-ENCODED DNA ENDONUCLEASE AI5 BETA"/>
    <property type="match status" value="1"/>
</dbReference>
<organism evidence="3">
    <name type="scientific">Lentinula edodes</name>
    <name type="common">Shiitake mushroom</name>
    <name type="synonym">Lentinus edodes</name>
    <dbReference type="NCBI Taxonomy" id="5353"/>
    <lineage>
        <taxon>Eukaryota</taxon>
        <taxon>Fungi</taxon>
        <taxon>Dikarya</taxon>
        <taxon>Basidiomycota</taxon>
        <taxon>Agaricomycotina</taxon>
        <taxon>Agaricomycetes</taxon>
        <taxon>Agaricomycetidae</taxon>
        <taxon>Agaricales</taxon>
        <taxon>Marasmiineae</taxon>
        <taxon>Omphalotaceae</taxon>
        <taxon>Lentinula</taxon>
    </lineage>
</organism>
<comment type="function">
    <text evidence="1">Mitochondrial DNA endonuclease involved in intron homing.</text>
</comment>
<dbReference type="InterPro" id="IPR027434">
    <property type="entry name" value="Homing_endonucl"/>
</dbReference>
<dbReference type="AlphaFoldDB" id="I7GSR2"/>
<name>I7GSR2_LENED</name>
<sequence>MKTKTIINKNITNNSNRYRFLGFAGVAYLNNIDFTVPRRFEKLKPWQVTGLTDGEGSFICTISDTGKGVTGKVVNLEFKVTQKSHSMGILYELQEFFNCGSVVIDNRETDTKKYRIKSLESILEKIIPHFESYPCLTSKYLNYRDWKKIALIMKNKEHLTIEGINKIIEISSKMNKARSFEDKYNYCKTSLGMTTAPSISSLDKIKVQQNSEGEGSTVEIKYNLPCHWVQTYLTGESMFYTYLGEKKSRGIVYQGCDSSLELGQNSHDVAILLSLKKFFNGGYIKPKYNYDNLYECLNSRSLNRYILRNTETIIKFVDKYPMLTRKHLDYLDWKKIVELKSRGAHKTEEGLALIKEIISKVNSGR</sequence>
<dbReference type="Gene3D" id="3.10.28.10">
    <property type="entry name" value="Homing endonucleases"/>
    <property type="match status" value="2"/>
</dbReference>
<evidence type="ECO:0000259" key="2">
    <source>
        <dbReference type="Pfam" id="PF00961"/>
    </source>
</evidence>
<dbReference type="InterPro" id="IPR004860">
    <property type="entry name" value="LAGLIDADG_dom"/>
</dbReference>
<evidence type="ECO:0000256" key="1">
    <source>
        <dbReference type="ARBA" id="ARBA00002670"/>
    </source>
</evidence>
<evidence type="ECO:0000313" key="3">
    <source>
        <dbReference type="EMBL" id="BAM29324.1"/>
    </source>
</evidence>
<accession>I7GSR2</accession>
<dbReference type="SUPFAM" id="SSF55608">
    <property type="entry name" value="Homing endonucleases"/>
    <property type="match status" value="2"/>
</dbReference>
<reference evidence="3" key="1">
    <citation type="submission" date="2012-02" db="EMBL/GenBank/DDBJ databases">
        <title>The mitochondrial genome of the Basidiomycete Lentinula edodes (shiitake mushroom).</title>
        <authorList>
            <person name="Babasaki K."/>
            <person name="Miyazaki Y."/>
        </authorList>
    </citation>
    <scope>NUCLEOTIDE SEQUENCE</scope>
    <source>
        <strain evidence="3">AkiyamaA567_pro_pm_17</strain>
    </source>
</reference>
<dbReference type="GO" id="GO:0005739">
    <property type="term" value="C:mitochondrion"/>
    <property type="evidence" value="ECO:0007669"/>
    <property type="project" value="UniProtKB-ARBA"/>
</dbReference>
<dbReference type="PANTHER" id="PTHR36181">
    <property type="entry name" value="INTRON-ENCODED ENDONUCLEASE AI3-RELATED"/>
    <property type="match status" value="1"/>
</dbReference>